<dbReference type="EMBL" id="JBHFNS010000018">
    <property type="protein sequence ID" value="MFB2934433.1"/>
    <property type="molecule type" value="Genomic_DNA"/>
</dbReference>
<organism evidence="1 2">
    <name type="scientific">Floridaenema fluviatile BLCC-F154</name>
    <dbReference type="NCBI Taxonomy" id="3153640"/>
    <lineage>
        <taxon>Bacteria</taxon>
        <taxon>Bacillati</taxon>
        <taxon>Cyanobacteriota</taxon>
        <taxon>Cyanophyceae</taxon>
        <taxon>Oscillatoriophycideae</taxon>
        <taxon>Aerosakkonematales</taxon>
        <taxon>Aerosakkonemataceae</taxon>
        <taxon>Floridanema</taxon>
        <taxon>Floridanema fluviatile</taxon>
    </lineage>
</organism>
<dbReference type="Pfam" id="PF14217">
    <property type="entry name" value="DUF4327"/>
    <property type="match status" value="1"/>
</dbReference>
<dbReference type="InterPro" id="IPR025477">
    <property type="entry name" value="DUF4327"/>
</dbReference>
<gene>
    <name evidence="1" type="ORF">ACE1B6_04075</name>
</gene>
<accession>A0ABV4Y7C7</accession>
<sequence>MIKTTYNGIATIKSEARKLVKRGILNRQQRIYTLWKYIPARDWALIERELENSDFLLRDCIGDLIGWEE</sequence>
<dbReference type="Proteomes" id="UP001576776">
    <property type="component" value="Unassembled WGS sequence"/>
</dbReference>
<comment type="caution">
    <text evidence="1">The sequence shown here is derived from an EMBL/GenBank/DDBJ whole genome shotgun (WGS) entry which is preliminary data.</text>
</comment>
<evidence type="ECO:0000313" key="1">
    <source>
        <dbReference type="EMBL" id="MFB2934433.1"/>
    </source>
</evidence>
<proteinExistence type="predicted"/>
<name>A0ABV4Y7C7_9CYAN</name>
<evidence type="ECO:0000313" key="2">
    <source>
        <dbReference type="Proteomes" id="UP001576776"/>
    </source>
</evidence>
<protein>
    <submittedName>
        <fullName evidence="1">DUF4327 family protein</fullName>
    </submittedName>
</protein>
<reference evidence="1 2" key="1">
    <citation type="submission" date="2024-09" db="EMBL/GenBank/DDBJ databases">
        <title>Floridaenema gen nov. (Aerosakkonemataceae, Aerosakkonematales ord. nov., Cyanobacteria) from benthic tropical and subtropical fresh waters, with the description of four new species.</title>
        <authorList>
            <person name="Moretto J.A."/>
            <person name="Berthold D.E."/>
            <person name="Lefler F.W."/>
            <person name="Huang I.-S."/>
            <person name="Laughinghouse H. IV."/>
        </authorList>
    </citation>
    <scope>NUCLEOTIDE SEQUENCE [LARGE SCALE GENOMIC DNA]</scope>
    <source>
        <strain evidence="1 2">BLCC-F154</strain>
    </source>
</reference>
<dbReference type="RefSeq" id="WP_413255957.1">
    <property type="nucleotide sequence ID" value="NZ_JBHFNS010000018.1"/>
</dbReference>
<keyword evidence="2" id="KW-1185">Reference proteome</keyword>